<evidence type="ECO:0000313" key="1">
    <source>
        <dbReference type="EMBL" id="KKN10244.1"/>
    </source>
</evidence>
<gene>
    <name evidence="1" type="ORF">LCGC14_1038580</name>
</gene>
<dbReference type="AlphaFoldDB" id="A0A0F9MX00"/>
<name>A0A0F9MX00_9ZZZZ</name>
<protein>
    <submittedName>
        <fullName evidence="1">Uncharacterized protein</fullName>
    </submittedName>
</protein>
<accession>A0A0F9MX00</accession>
<organism evidence="1">
    <name type="scientific">marine sediment metagenome</name>
    <dbReference type="NCBI Taxonomy" id="412755"/>
    <lineage>
        <taxon>unclassified sequences</taxon>
        <taxon>metagenomes</taxon>
        <taxon>ecological metagenomes</taxon>
    </lineage>
</organism>
<reference evidence="1" key="1">
    <citation type="journal article" date="2015" name="Nature">
        <title>Complex archaea that bridge the gap between prokaryotes and eukaryotes.</title>
        <authorList>
            <person name="Spang A."/>
            <person name="Saw J.H."/>
            <person name="Jorgensen S.L."/>
            <person name="Zaremba-Niedzwiedzka K."/>
            <person name="Martijn J."/>
            <person name="Lind A.E."/>
            <person name="van Eijk R."/>
            <person name="Schleper C."/>
            <person name="Guy L."/>
            <person name="Ettema T.J."/>
        </authorList>
    </citation>
    <scope>NUCLEOTIDE SEQUENCE</scope>
</reference>
<dbReference type="EMBL" id="LAZR01004262">
    <property type="protein sequence ID" value="KKN10244.1"/>
    <property type="molecule type" value="Genomic_DNA"/>
</dbReference>
<proteinExistence type="predicted"/>
<sequence>MLNYNTEKIKLYIEKLEKLGVILSLEDVMGISWETSEEIGFVIDGEISIKKEVK</sequence>
<comment type="caution">
    <text evidence="1">The sequence shown here is derived from an EMBL/GenBank/DDBJ whole genome shotgun (WGS) entry which is preliminary data.</text>
</comment>